<dbReference type="Pfam" id="PF00535">
    <property type="entry name" value="Glycos_transf_2"/>
    <property type="match status" value="1"/>
</dbReference>
<dbReference type="AlphaFoldDB" id="A0A1B4FQP1"/>
<dbReference type="Gene3D" id="3.90.550.10">
    <property type="entry name" value="Spore Coat Polysaccharide Biosynthesis Protein SpsA, Chain A"/>
    <property type="match status" value="1"/>
</dbReference>
<evidence type="ECO:0000313" key="3">
    <source>
        <dbReference type="Proteomes" id="UP000067711"/>
    </source>
</evidence>
<dbReference type="PANTHER" id="PTHR22916:SF3">
    <property type="entry name" value="UDP-GLCNAC:BETAGAL BETA-1,3-N-ACETYLGLUCOSAMINYLTRANSFERASE-LIKE PROTEIN 1"/>
    <property type="match status" value="1"/>
</dbReference>
<sequence>MLSRTRAEAGEASPFVSVVCPTWNRRAFLPYLLYMYRYQDYPADRRELVILDDSPESNRDLIDQLAAAQSDRASIRYYHEAERMSIGQKRNKLNELACGDYIVCMDDDDFYPPDKIRHAVEMMRSRGAAMSGSDQIYIWYSHIDKIYRTYSFGPRHALNGTFAYHSDYLKSHRYDDRAALAEERSFLRDFTSPVLQIDPMRSILCISHDANTFDKDFILASCERSRLTLEDFVSDAYLLRHYRRLSRAPLETRPRWECFERVVINTSGGEARLAAFRALLAELGVASEQIVEYRATGAHARDAAAHLDIARAARDAGWRNYLLLDDRLAFVRQEKAIANVNRLLRAMDDIRWEVVLLGADVRDGVPLKTLPGVQKVNFASEAVAYAVNQSYYDVLIGYLEQASTIAEGAARFDRAWLPLMLRDRWLALYPSFAYLDEIEDGRDRAAGFFRKMGAPAVQADDASRQQPSRIAP</sequence>
<evidence type="ECO:0000313" key="2">
    <source>
        <dbReference type="EMBL" id="AOJ05973.1"/>
    </source>
</evidence>
<dbReference type="InterPro" id="IPR029044">
    <property type="entry name" value="Nucleotide-diphossugar_trans"/>
</dbReference>
<evidence type="ECO:0000259" key="1">
    <source>
        <dbReference type="Pfam" id="PF00535"/>
    </source>
</evidence>
<name>A0A1B4FQP1_9BURK</name>
<dbReference type="GO" id="GO:0016758">
    <property type="term" value="F:hexosyltransferase activity"/>
    <property type="evidence" value="ECO:0007669"/>
    <property type="project" value="UniProtKB-ARBA"/>
</dbReference>
<dbReference type="SUPFAM" id="SSF53448">
    <property type="entry name" value="Nucleotide-diphospho-sugar transferases"/>
    <property type="match status" value="1"/>
</dbReference>
<dbReference type="CDD" id="cd00761">
    <property type="entry name" value="Glyco_tranf_GTA_type"/>
    <property type="match status" value="1"/>
</dbReference>
<proteinExistence type="predicted"/>
<dbReference type="Proteomes" id="UP000067711">
    <property type="component" value="Chromosome 2"/>
</dbReference>
<dbReference type="PANTHER" id="PTHR22916">
    <property type="entry name" value="GLYCOSYLTRANSFERASE"/>
    <property type="match status" value="1"/>
</dbReference>
<organism evidence="2 3">
    <name type="scientific">Burkholderia mayonis</name>
    <dbReference type="NCBI Taxonomy" id="1385591"/>
    <lineage>
        <taxon>Bacteria</taxon>
        <taxon>Pseudomonadati</taxon>
        <taxon>Pseudomonadota</taxon>
        <taxon>Betaproteobacteria</taxon>
        <taxon>Burkholderiales</taxon>
        <taxon>Burkholderiaceae</taxon>
        <taxon>Burkholderia</taxon>
        <taxon>pseudomallei group</taxon>
    </lineage>
</organism>
<keyword evidence="2" id="KW-0808">Transferase</keyword>
<protein>
    <submittedName>
        <fullName evidence="2">Glycosyl transferase family A</fullName>
    </submittedName>
</protein>
<dbReference type="InterPro" id="IPR001173">
    <property type="entry name" value="Glyco_trans_2-like"/>
</dbReference>
<dbReference type="EMBL" id="CP013388">
    <property type="protein sequence ID" value="AOJ05973.1"/>
    <property type="molecule type" value="Genomic_DNA"/>
</dbReference>
<accession>A0A1B4FQP1</accession>
<feature type="domain" description="Glycosyltransferase 2-like" evidence="1">
    <location>
        <begin position="17"/>
        <end position="132"/>
    </location>
</feature>
<reference evidence="2 3" key="1">
    <citation type="submission" date="2015-12" db="EMBL/GenBank/DDBJ databases">
        <title>Diversity of Burkholderia near neighbor genomes.</title>
        <authorList>
            <person name="Sahl J."/>
            <person name="Wagner D."/>
            <person name="Keim P."/>
        </authorList>
    </citation>
    <scope>NUCLEOTIDE SEQUENCE [LARGE SCALE GENOMIC DNA]</scope>
    <source>
        <strain evidence="2 3">BDU8</strain>
    </source>
</reference>
<gene>
    <name evidence="2" type="ORF">WS71_00515</name>
</gene>